<dbReference type="InterPro" id="IPR007867">
    <property type="entry name" value="GMC_OxRtase_C"/>
</dbReference>
<reference evidence="7 8" key="1">
    <citation type="journal article" date="2014" name="Mol. Plant">
        <title>Chromosome Scale Genome Assembly and Transcriptome Profiling of Nannochloropsis gaditana in Nitrogen Depletion.</title>
        <authorList>
            <person name="Corteggiani Carpinelli E."/>
            <person name="Telatin A."/>
            <person name="Vitulo N."/>
            <person name="Forcato C."/>
            <person name="D'Angelo M."/>
            <person name="Schiavon R."/>
            <person name="Vezzi A."/>
            <person name="Giacometti G.M."/>
            <person name="Morosinotto T."/>
            <person name="Valle G."/>
        </authorList>
    </citation>
    <scope>NUCLEOTIDE SEQUENCE [LARGE SCALE GENOMIC DNA]</scope>
    <source>
        <strain evidence="7 8">B-31</strain>
    </source>
</reference>
<dbReference type="OrthoDB" id="269227at2759"/>
<dbReference type="SUPFAM" id="SSF51905">
    <property type="entry name" value="FAD/NAD(P)-binding domain"/>
    <property type="match status" value="1"/>
</dbReference>
<evidence type="ECO:0000256" key="1">
    <source>
        <dbReference type="ARBA" id="ARBA00001974"/>
    </source>
</evidence>
<dbReference type="GO" id="GO:0016614">
    <property type="term" value="F:oxidoreductase activity, acting on CH-OH group of donors"/>
    <property type="evidence" value="ECO:0007669"/>
    <property type="project" value="InterPro"/>
</dbReference>
<evidence type="ECO:0000313" key="7">
    <source>
        <dbReference type="EMBL" id="EWM28196.1"/>
    </source>
</evidence>
<feature type="domain" description="Glucose-methanol-choline oxidoreductase N-terminal" evidence="6">
    <location>
        <begin position="354"/>
        <end position="368"/>
    </location>
</feature>
<comment type="cofactor">
    <cofactor evidence="1 5">
        <name>FAD</name>
        <dbReference type="ChEBI" id="CHEBI:57692"/>
    </cofactor>
</comment>
<evidence type="ECO:0000313" key="8">
    <source>
        <dbReference type="Proteomes" id="UP000019335"/>
    </source>
</evidence>
<keyword evidence="8" id="KW-1185">Reference proteome</keyword>
<dbReference type="Proteomes" id="UP000019335">
    <property type="component" value="Chromosome 5"/>
</dbReference>
<dbReference type="Gene3D" id="3.30.560.10">
    <property type="entry name" value="Glucose Oxidase, domain 3"/>
    <property type="match status" value="1"/>
</dbReference>
<evidence type="ECO:0000256" key="3">
    <source>
        <dbReference type="ARBA" id="ARBA00022630"/>
    </source>
</evidence>
<comment type="similarity">
    <text evidence="2">Belongs to the GMC oxidoreductase family.</text>
</comment>
<evidence type="ECO:0000256" key="4">
    <source>
        <dbReference type="ARBA" id="ARBA00022827"/>
    </source>
</evidence>
<dbReference type="PROSITE" id="PS00624">
    <property type="entry name" value="GMC_OXRED_2"/>
    <property type="match status" value="1"/>
</dbReference>
<dbReference type="SUPFAM" id="SSF54373">
    <property type="entry name" value="FAD-linked reductases, C-terminal domain"/>
    <property type="match status" value="1"/>
</dbReference>
<gene>
    <name evidence="7" type="ORF">Naga_100004g95</name>
</gene>
<proteinExistence type="inferred from homology"/>
<dbReference type="Gene3D" id="3.50.50.60">
    <property type="entry name" value="FAD/NAD(P)-binding domain"/>
    <property type="match status" value="1"/>
</dbReference>
<name>W7U5V5_9STRA</name>
<keyword evidence="3" id="KW-0285">Flavoprotein</keyword>
<dbReference type="PIRSF" id="PIRSF000137">
    <property type="entry name" value="Alcohol_oxidase"/>
    <property type="match status" value="1"/>
</dbReference>
<dbReference type="InterPro" id="IPR036188">
    <property type="entry name" value="FAD/NAD-bd_sf"/>
</dbReference>
<feature type="binding site" evidence="5">
    <location>
        <position position="313"/>
    </location>
    <ligand>
        <name>FAD</name>
        <dbReference type="ChEBI" id="CHEBI:57692"/>
    </ligand>
</feature>
<evidence type="ECO:0000256" key="2">
    <source>
        <dbReference type="ARBA" id="ARBA00010790"/>
    </source>
</evidence>
<dbReference type="PANTHER" id="PTHR11552">
    <property type="entry name" value="GLUCOSE-METHANOL-CHOLINE GMC OXIDOREDUCTASE"/>
    <property type="match status" value="1"/>
</dbReference>
<dbReference type="EMBL" id="AZIL01000352">
    <property type="protein sequence ID" value="EWM28196.1"/>
    <property type="molecule type" value="Genomic_DNA"/>
</dbReference>
<accession>W7U5V5</accession>
<dbReference type="InterPro" id="IPR012132">
    <property type="entry name" value="GMC_OxRdtase"/>
</dbReference>
<dbReference type="Pfam" id="PF05199">
    <property type="entry name" value="GMC_oxred_C"/>
    <property type="match status" value="1"/>
</dbReference>
<comment type="caution">
    <text evidence="7">The sequence shown here is derived from an EMBL/GenBank/DDBJ whole genome shotgun (WGS) entry which is preliminary data.</text>
</comment>
<dbReference type="Pfam" id="PF00732">
    <property type="entry name" value="GMC_oxred_N"/>
    <property type="match status" value="1"/>
</dbReference>
<dbReference type="InterPro" id="IPR000172">
    <property type="entry name" value="GMC_OxRdtase_N"/>
</dbReference>
<evidence type="ECO:0000259" key="6">
    <source>
        <dbReference type="PROSITE" id="PS00624"/>
    </source>
</evidence>
<dbReference type="AlphaFoldDB" id="W7U5V5"/>
<keyword evidence="4 5" id="KW-0274">FAD</keyword>
<dbReference type="GO" id="GO:0050660">
    <property type="term" value="F:flavin adenine dinucleotide binding"/>
    <property type="evidence" value="ECO:0007669"/>
    <property type="project" value="InterPro"/>
</dbReference>
<dbReference type="PANTHER" id="PTHR11552:SF147">
    <property type="entry name" value="CHOLINE DEHYDROGENASE, MITOCHONDRIAL"/>
    <property type="match status" value="1"/>
</dbReference>
<protein>
    <submittedName>
        <fullName evidence="7">Glucose-methanol-choline oxidoreductase</fullName>
    </submittedName>
</protein>
<organism evidence="7 8">
    <name type="scientific">Nannochloropsis gaditana</name>
    <dbReference type="NCBI Taxonomy" id="72520"/>
    <lineage>
        <taxon>Eukaryota</taxon>
        <taxon>Sar</taxon>
        <taxon>Stramenopiles</taxon>
        <taxon>Ochrophyta</taxon>
        <taxon>Eustigmatophyceae</taxon>
        <taxon>Eustigmatales</taxon>
        <taxon>Monodopsidaceae</taxon>
        <taxon>Nannochloropsis</taxon>
    </lineage>
</organism>
<sequence>MQGANLICALGRPKGALWQRLSLPTRDLLLADRISTGSSSPFSSFSSTTYDYIVVGGGSAGCLVANRLSENPHVKVLLLEAGGDDRRIPFVHIPVGYLWSISNPRVDWCFQTEPVPGLHGRSLAYPRGKILGGCSSINGMIYMRGQAEDYDGWAQIFAEDETRVGAKGANVKRKESAKDGENGEVWSWRGVLPDFTKSEDFAAGASIQEVERGSEGGDLYKSSPPKQDAIHGVGGEWRVEKQRLSWKVLDTFRDACEEQGIPKVEDFNGGNNFGSSYFHVNQRGGWRWNTSKAWLHPIMGRRANLTVLTHVHVLKVLLDKSNGSALGVEFARSEVGTGVVERAYAGLETILAAGAVGSPHLLQLSGVGPPAPLRSADVPVKHALSGVGANLQDHLQLRMVFRISGLPTLNDEYASWWGRVKMGVEYLWDRRGPLSMAPSQVGVFCKSEATRRRPDLEFHVQPLSLDRFGEPLHPFPAFTASVCHLQPTSRGSVLLRNRDPRAPPRIQPNYLATAKDRAVAARALRLTRRLVLGSRAFLPFKPEEYAPGIACQSQAELEEAAGRVGTTIFHPAGTCKMGRADDPLAVLDAKLRVRGIERLRVCDTSAMPVITSGNTSSPTLMIAEKASDFLHAAHGTAADKP</sequence>
<evidence type="ECO:0000256" key="5">
    <source>
        <dbReference type="PIRSR" id="PIRSR000137-2"/>
    </source>
</evidence>